<proteinExistence type="predicted"/>
<dbReference type="Pfam" id="PF12146">
    <property type="entry name" value="Hydrolase_4"/>
    <property type="match status" value="1"/>
</dbReference>
<feature type="domain" description="Serine aminopeptidase S33" evidence="1">
    <location>
        <begin position="27"/>
        <end position="268"/>
    </location>
</feature>
<dbReference type="KEGG" id="rla:Rhola_00000540"/>
<evidence type="ECO:0000313" key="3">
    <source>
        <dbReference type="Proteomes" id="UP000067708"/>
    </source>
</evidence>
<dbReference type="RefSeq" id="WP_038501540.1">
    <property type="nucleotide sequence ID" value="NZ_AP026911.1"/>
</dbReference>
<dbReference type="InterPro" id="IPR029058">
    <property type="entry name" value="AB_hydrolase_fold"/>
</dbReference>
<evidence type="ECO:0000259" key="1">
    <source>
        <dbReference type="Pfam" id="PF12146"/>
    </source>
</evidence>
<dbReference type="InterPro" id="IPR051044">
    <property type="entry name" value="MAG_DAG_Lipase"/>
</dbReference>
<dbReference type="InterPro" id="IPR022742">
    <property type="entry name" value="Hydrolase_4"/>
</dbReference>
<dbReference type="eggNOG" id="COG2267">
    <property type="taxonomic scope" value="Bacteria"/>
</dbReference>
<dbReference type="EMBL" id="CP007490">
    <property type="protein sequence ID" value="AIC46885.1"/>
    <property type="molecule type" value="Genomic_DNA"/>
</dbReference>
<dbReference type="HOGENOM" id="CLU_026209_1_0_11"/>
<accession>A0A060JDP2</accession>
<dbReference type="Gene3D" id="3.40.50.1820">
    <property type="entry name" value="alpha/beta hydrolase"/>
    <property type="match status" value="1"/>
</dbReference>
<dbReference type="STRING" id="529884.Rhola_00000540"/>
<name>A0A060JDP2_9MICO</name>
<keyword evidence="3" id="KW-1185">Reference proteome</keyword>
<dbReference type="PANTHER" id="PTHR11614">
    <property type="entry name" value="PHOSPHOLIPASE-RELATED"/>
    <property type="match status" value="1"/>
</dbReference>
<sequence length="294" mass="32259">MTALPIVRTYTDAEGIDITFYEWPVAQPKGCIQLVHGLGEHARRYDHVAAALNRAGFSVYADDHRGHGATGLRMTAEGITKKQGNLGPGGMAAVFAGVRQLSHIIVGENPEEPLVLLGHSWGSMIAQRIYNKYSDEYDGLVLSGSSILIPGVVPSSGFNKKWSKTPNATGYEWLSRDEEVGREFLADPKNFPETAIQVFGITNTAKLMGVPSKQIDSHVPILIMAGSADPLGGEKGNKKLLDAYRKAGAHDVELVIYHDARHEVFNEINKQEVLEDLIAWLDDRLDAHQHLDEI</sequence>
<reference evidence="2 3" key="1">
    <citation type="journal article" date="2014" name="Int. J. Syst. Evol. Microbiol.">
        <title>Rhodoluna lacicola gen. nov., sp. nov., a planktonic freshwater bacterium with stream-lined genome.</title>
        <authorList>
            <person name="Hahn M."/>
            <person name="Schmidt J."/>
            <person name="Taipale S.J."/>
            <person name="Doolittle W.F."/>
            <person name="Koll U."/>
        </authorList>
    </citation>
    <scope>NUCLEOTIDE SEQUENCE [LARGE SCALE GENOMIC DNA]</scope>
    <source>
        <strain evidence="2 3">MWH-Ta8</strain>
    </source>
</reference>
<dbReference type="Proteomes" id="UP000067708">
    <property type="component" value="Chromosome"/>
</dbReference>
<gene>
    <name evidence="2" type="ORF">Rhola_00000540</name>
</gene>
<organism evidence="2 3">
    <name type="scientific">Rhodoluna lacicola</name>
    <dbReference type="NCBI Taxonomy" id="529884"/>
    <lineage>
        <taxon>Bacteria</taxon>
        <taxon>Bacillati</taxon>
        <taxon>Actinomycetota</taxon>
        <taxon>Actinomycetes</taxon>
        <taxon>Micrococcales</taxon>
        <taxon>Microbacteriaceae</taxon>
        <taxon>Luna cluster</taxon>
        <taxon>Luna-1 subcluster</taxon>
        <taxon>Rhodoluna</taxon>
    </lineage>
</organism>
<dbReference type="AlphaFoldDB" id="A0A060JDP2"/>
<protein>
    <submittedName>
        <fullName evidence="2">Lysophospholipase</fullName>
    </submittedName>
</protein>
<dbReference type="SUPFAM" id="SSF53474">
    <property type="entry name" value="alpha/beta-Hydrolases"/>
    <property type="match status" value="1"/>
</dbReference>
<dbReference type="PATRIC" id="fig|529884.3.peg.51"/>
<dbReference type="OrthoDB" id="9806902at2"/>
<evidence type="ECO:0000313" key="2">
    <source>
        <dbReference type="EMBL" id="AIC46885.1"/>
    </source>
</evidence>